<feature type="region of interest" description="Disordered" evidence="1">
    <location>
        <begin position="23"/>
        <end position="44"/>
    </location>
</feature>
<dbReference type="Proteomes" id="UP001295794">
    <property type="component" value="Unassembled WGS sequence"/>
</dbReference>
<protein>
    <submittedName>
        <fullName evidence="2">Uncharacterized protein</fullName>
    </submittedName>
</protein>
<reference evidence="2" key="1">
    <citation type="submission" date="2023-11" db="EMBL/GenBank/DDBJ databases">
        <authorList>
            <person name="De Vega J J."/>
            <person name="De Vega J J."/>
        </authorList>
    </citation>
    <scope>NUCLEOTIDE SEQUENCE</scope>
</reference>
<accession>A0AAD2K1U4</accession>
<keyword evidence="3" id="KW-1185">Reference proteome</keyword>
<sequence>MRALEHLLMNSFPHLSPFELLSPKLGPANDQSGASSDLGMDSMTGSEMGLVREVILGVLSSSEPDDEAPKCAYKDRIFFDGVHRAGAQTVMKSAFATSHLFLASNPQSRVSSTPSS</sequence>
<comment type="caution">
    <text evidence="2">The sequence shown here is derived from an EMBL/GenBank/DDBJ whole genome shotgun (WGS) entry which is preliminary data.</text>
</comment>
<dbReference type="AlphaFoldDB" id="A0AAD2K1U4"/>
<evidence type="ECO:0000256" key="1">
    <source>
        <dbReference type="SAM" id="MobiDB-lite"/>
    </source>
</evidence>
<gene>
    <name evidence="2" type="ORF">MYCIT1_LOCUS20974</name>
</gene>
<proteinExistence type="predicted"/>
<dbReference type="EMBL" id="CAVNYO010000399">
    <property type="protein sequence ID" value="CAK5274059.1"/>
    <property type="molecule type" value="Genomic_DNA"/>
</dbReference>
<organism evidence="2 3">
    <name type="scientific">Mycena citricolor</name>
    <dbReference type="NCBI Taxonomy" id="2018698"/>
    <lineage>
        <taxon>Eukaryota</taxon>
        <taxon>Fungi</taxon>
        <taxon>Dikarya</taxon>
        <taxon>Basidiomycota</taxon>
        <taxon>Agaricomycotina</taxon>
        <taxon>Agaricomycetes</taxon>
        <taxon>Agaricomycetidae</taxon>
        <taxon>Agaricales</taxon>
        <taxon>Marasmiineae</taxon>
        <taxon>Mycenaceae</taxon>
        <taxon>Mycena</taxon>
    </lineage>
</organism>
<name>A0AAD2K1U4_9AGAR</name>
<evidence type="ECO:0000313" key="3">
    <source>
        <dbReference type="Proteomes" id="UP001295794"/>
    </source>
</evidence>
<evidence type="ECO:0000313" key="2">
    <source>
        <dbReference type="EMBL" id="CAK5274059.1"/>
    </source>
</evidence>